<evidence type="ECO:0000256" key="12">
    <source>
        <dbReference type="HAMAP-Rule" id="MF_00942"/>
    </source>
</evidence>
<protein>
    <recommendedName>
        <fullName evidence="12">Endonuclease III</fullName>
        <ecNumber evidence="12">4.2.99.18</ecNumber>
    </recommendedName>
    <alternativeName>
        <fullName evidence="12">DNA-(apurinic or apyrimidinic site) lyase</fullName>
    </alternativeName>
</protein>
<dbReference type="AlphaFoldDB" id="X8EDL2"/>
<feature type="domain" description="HhH-GPD" evidence="14">
    <location>
        <begin position="30"/>
        <end position="177"/>
    </location>
</feature>
<dbReference type="GO" id="GO:0051539">
    <property type="term" value="F:4 iron, 4 sulfur cluster binding"/>
    <property type="evidence" value="ECO:0007669"/>
    <property type="project" value="UniProtKB-UniRule"/>
</dbReference>
<dbReference type="InterPro" id="IPR003651">
    <property type="entry name" value="Endonuclease3_FeS-loop_motif"/>
</dbReference>
<dbReference type="EMBL" id="JAOB01000004">
    <property type="protein sequence ID" value="EUA78669.1"/>
    <property type="molecule type" value="Genomic_DNA"/>
</dbReference>
<keyword evidence="4 12" id="KW-0227">DNA damage</keyword>
<dbReference type="HAMAP" id="MF_00942">
    <property type="entry name" value="Nth"/>
    <property type="match status" value="1"/>
</dbReference>
<dbReference type="GO" id="GO:0019104">
    <property type="term" value="F:DNA N-glycosylase activity"/>
    <property type="evidence" value="ECO:0007669"/>
    <property type="project" value="UniProtKB-UniRule"/>
</dbReference>
<keyword evidence="11 12" id="KW-0326">Glycosidase</keyword>
<keyword evidence="8 12" id="KW-0238">DNA-binding</keyword>
<evidence type="ECO:0000256" key="1">
    <source>
        <dbReference type="ARBA" id="ARBA00008343"/>
    </source>
</evidence>
<feature type="compositionally biased region" description="Gly residues" evidence="13">
    <location>
        <begin position="245"/>
        <end position="255"/>
    </location>
</feature>
<dbReference type="PATRIC" id="fig|1299334.3.peg.199"/>
<dbReference type="Gene3D" id="1.10.340.30">
    <property type="entry name" value="Hypothetical protein, domain 2"/>
    <property type="match status" value="1"/>
</dbReference>
<evidence type="ECO:0000256" key="6">
    <source>
        <dbReference type="ARBA" id="ARBA00023004"/>
    </source>
</evidence>
<dbReference type="PROSITE" id="PS01155">
    <property type="entry name" value="ENDONUCLEASE_III_2"/>
    <property type="match status" value="1"/>
</dbReference>
<dbReference type="InterPro" id="IPR023170">
    <property type="entry name" value="HhH_base_excis_C"/>
</dbReference>
<dbReference type="InterPro" id="IPR011257">
    <property type="entry name" value="DNA_glycosylase"/>
</dbReference>
<dbReference type="Gene3D" id="1.10.1670.10">
    <property type="entry name" value="Helix-hairpin-Helix base-excision DNA repair enzymes (C-terminal)"/>
    <property type="match status" value="1"/>
</dbReference>
<evidence type="ECO:0000313" key="15">
    <source>
        <dbReference type="EMBL" id="EUA78669.1"/>
    </source>
</evidence>
<dbReference type="Pfam" id="PF00633">
    <property type="entry name" value="HHH"/>
    <property type="match status" value="1"/>
</dbReference>
<evidence type="ECO:0000256" key="7">
    <source>
        <dbReference type="ARBA" id="ARBA00023014"/>
    </source>
</evidence>
<evidence type="ECO:0000256" key="8">
    <source>
        <dbReference type="ARBA" id="ARBA00023125"/>
    </source>
</evidence>
<accession>X8EDL2</accession>
<evidence type="ECO:0000259" key="14">
    <source>
        <dbReference type="SMART" id="SM00478"/>
    </source>
</evidence>
<feature type="region of interest" description="Disordered" evidence="13">
    <location>
        <begin position="202"/>
        <end position="255"/>
    </location>
</feature>
<evidence type="ECO:0000256" key="4">
    <source>
        <dbReference type="ARBA" id="ARBA00022763"/>
    </source>
</evidence>
<dbReference type="InterPro" id="IPR003265">
    <property type="entry name" value="HhH-GPD_domain"/>
</dbReference>
<gene>
    <name evidence="12 15" type="primary">nth</name>
    <name evidence="15" type="ORF">I553_2960</name>
</gene>
<organism evidence="15">
    <name type="scientific">Mycobacterium xenopi 4042</name>
    <dbReference type="NCBI Taxonomy" id="1299334"/>
    <lineage>
        <taxon>Bacteria</taxon>
        <taxon>Bacillati</taxon>
        <taxon>Actinomycetota</taxon>
        <taxon>Actinomycetes</taxon>
        <taxon>Mycobacteriales</taxon>
        <taxon>Mycobacteriaceae</taxon>
        <taxon>Mycobacterium</taxon>
    </lineage>
</organism>
<comment type="function">
    <text evidence="12">DNA repair enzyme that has both DNA N-glycosylase activity and AP-lyase activity. The DNA N-glycosylase activity releases various damaged pyrimidines from DNA by cleaving the N-glycosidic bond, leaving an AP (apurinic/apyrimidinic) site. The AP-lyase activity cleaves the phosphodiester bond 3' to the AP site by a beta-elimination, leaving a 3'-terminal unsaturated sugar and a product with a terminal 5'-phosphate.</text>
</comment>
<evidence type="ECO:0000256" key="13">
    <source>
        <dbReference type="SAM" id="MobiDB-lite"/>
    </source>
</evidence>
<dbReference type="GO" id="GO:0140078">
    <property type="term" value="F:class I DNA-(apurinic or apyrimidinic site) endonuclease activity"/>
    <property type="evidence" value="ECO:0007669"/>
    <property type="project" value="UniProtKB-EC"/>
</dbReference>
<keyword evidence="15" id="KW-0540">Nuclease</keyword>
<dbReference type="PANTHER" id="PTHR10359:SF18">
    <property type="entry name" value="ENDONUCLEASE III"/>
    <property type="match status" value="1"/>
</dbReference>
<comment type="similarity">
    <text evidence="1 12">Belongs to the Nth/MutY family.</text>
</comment>
<sequence>MNRKLAQAFPHVYCELDFTTPLELTVATILSAQSTDKRVNLTTPALFARYKTALDYAQADREELENLIRPTGFYRNKATALIRLGQELVERFDGEVPATMDELVSLPGIGRKTANVILGNAFGIPGITVDTHFLRLVRRWRWTSETDPVKVEHAVGELIERSEWIDLSHRVIFHGRRVCHARKPACGVCVLAKDCPSFGPAHRAAGGGRPGARPGNRASVGPCRPVARRDERSCRPDHSLDHRGPGGGGRPGCGAGARAARELVAARGVGVVRPADRWPRTPRRRYPAALARPGSAPVSRPARRYRHSRIGCAARCGGGMRGGRCACRCRTIAGRSPGGAELVGLLVWSLRNRIAGDGRISTPRRPRSRW</sequence>
<dbReference type="SUPFAM" id="SSF48150">
    <property type="entry name" value="DNA-glycosylase"/>
    <property type="match status" value="1"/>
</dbReference>
<dbReference type="SMART" id="SM00525">
    <property type="entry name" value="FES"/>
    <property type="match status" value="1"/>
</dbReference>
<evidence type="ECO:0000256" key="11">
    <source>
        <dbReference type="ARBA" id="ARBA00023295"/>
    </source>
</evidence>
<dbReference type="Pfam" id="PF10576">
    <property type="entry name" value="EndIII_4Fe-2S"/>
    <property type="match status" value="1"/>
</dbReference>
<comment type="caution">
    <text evidence="15">The sequence shown here is derived from an EMBL/GenBank/DDBJ whole genome shotgun (WGS) entry which is preliminary data.</text>
</comment>
<evidence type="ECO:0000256" key="3">
    <source>
        <dbReference type="ARBA" id="ARBA00022723"/>
    </source>
</evidence>
<keyword evidence="2 12" id="KW-0004">4Fe-4S</keyword>
<keyword evidence="6 12" id="KW-0408">Iron</keyword>
<dbReference type="InterPro" id="IPR004035">
    <property type="entry name" value="Endouclease-III_FeS-bd_BS"/>
</dbReference>
<feature type="binding site" evidence="12">
    <location>
        <position position="179"/>
    </location>
    <ligand>
        <name>[4Fe-4S] cluster</name>
        <dbReference type="ChEBI" id="CHEBI:49883"/>
    </ligand>
</feature>
<keyword evidence="5 12" id="KW-0378">Hydrolase</keyword>
<feature type="binding site" evidence="12">
    <location>
        <position position="186"/>
    </location>
    <ligand>
        <name>[4Fe-4S] cluster</name>
        <dbReference type="ChEBI" id="CHEBI:49883"/>
    </ligand>
</feature>
<dbReference type="GO" id="GO:0046872">
    <property type="term" value="F:metal ion binding"/>
    <property type="evidence" value="ECO:0007669"/>
    <property type="project" value="UniProtKB-KW"/>
</dbReference>
<dbReference type="FunFam" id="1.10.1670.10:FF:000001">
    <property type="entry name" value="Endonuclease III"/>
    <property type="match status" value="1"/>
</dbReference>
<comment type="cofactor">
    <cofactor evidence="12">
        <name>[4Fe-4S] cluster</name>
        <dbReference type="ChEBI" id="CHEBI:49883"/>
    </cofactor>
    <text evidence="12">Binds 1 [4Fe-4S] cluster.</text>
</comment>
<dbReference type="GO" id="GO:0003677">
    <property type="term" value="F:DNA binding"/>
    <property type="evidence" value="ECO:0007669"/>
    <property type="project" value="UniProtKB-UniRule"/>
</dbReference>
<keyword evidence="3 12" id="KW-0479">Metal-binding</keyword>
<dbReference type="NCBIfam" id="TIGR01083">
    <property type="entry name" value="nth"/>
    <property type="match status" value="1"/>
</dbReference>
<dbReference type="PROSITE" id="PS00764">
    <property type="entry name" value="ENDONUCLEASE_III_1"/>
    <property type="match status" value="1"/>
</dbReference>
<dbReference type="SMART" id="SM00478">
    <property type="entry name" value="ENDO3c"/>
    <property type="match status" value="1"/>
</dbReference>
<evidence type="ECO:0000256" key="9">
    <source>
        <dbReference type="ARBA" id="ARBA00023204"/>
    </source>
</evidence>
<dbReference type="CDD" id="cd00056">
    <property type="entry name" value="ENDO3c"/>
    <property type="match status" value="1"/>
</dbReference>
<comment type="catalytic activity">
    <reaction evidence="12">
        <text>2'-deoxyribonucleotide-(2'-deoxyribose 5'-phosphate)-2'-deoxyribonucleotide-DNA = a 3'-end 2'-deoxyribonucleotide-(2,3-dehydro-2,3-deoxyribose 5'-phosphate)-DNA + a 5'-end 5'-phospho-2'-deoxyribonucleoside-DNA + H(+)</text>
        <dbReference type="Rhea" id="RHEA:66592"/>
        <dbReference type="Rhea" id="RHEA-COMP:13180"/>
        <dbReference type="Rhea" id="RHEA-COMP:16897"/>
        <dbReference type="Rhea" id="RHEA-COMP:17067"/>
        <dbReference type="ChEBI" id="CHEBI:15378"/>
        <dbReference type="ChEBI" id="CHEBI:136412"/>
        <dbReference type="ChEBI" id="CHEBI:157695"/>
        <dbReference type="ChEBI" id="CHEBI:167181"/>
        <dbReference type="EC" id="4.2.99.18"/>
    </reaction>
</comment>
<evidence type="ECO:0000256" key="10">
    <source>
        <dbReference type="ARBA" id="ARBA00023239"/>
    </source>
</evidence>
<name>X8EDL2_MYCXE</name>
<dbReference type="GO" id="GO:0006285">
    <property type="term" value="P:base-excision repair, AP site formation"/>
    <property type="evidence" value="ECO:0007669"/>
    <property type="project" value="TreeGrafter"/>
</dbReference>
<dbReference type="FunFam" id="1.10.340.30:FF:000001">
    <property type="entry name" value="Endonuclease III"/>
    <property type="match status" value="1"/>
</dbReference>
<dbReference type="InterPro" id="IPR004036">
    <property type="entry name" value="Endonuclease-III-like_CS2"/>
</dbReference>
<keyword evidence="10 12" id="KW-0456">Lyase</keyword>
<evidence type="ECO:0000256" key="2">
    <source>
        <dbReference type="ARBA" id="ARBA00022485"/>
    </source>
</evidence>
<feature type="binding site" evidence="12">
    <location>
        <position position="195"/>
    </location>
    <ligand>
        <name>[4Fe-4S] cluster</name>
        <dbReference type="ChEBI" id="CHEBI:49883"/>
    </ligand>
</feature>
<feature type="binding site" evidence="12">
    <location>
        <position position="189"/>
    </location>
    <ligand>
        <name>[4Fe-4S] cluster</name>
        <dbReference type="ChEBI" id="CHEBI:49883"/>
    </ligand>
</feature>
<keyword evidence="7 12" id="KW-0411">Iron-sulfur</keyword>
<dbReference type="EC" id="4.2.99.18" evidence="12"/>
<reference evidence="15" key="1">
    <citation type="submission" date="2014-01" db="EMBL/GenBank/DDBJ databases">
        <authorList>
            <person name="Brown-Elliot B."/>
            <person name="Wallace R."/>
            <person name="Lenaerts A."/>
            <person name="Ordway D."/>
            <person name="DeGroote M.A."/>
            <person name="Parker T."/>
            <person name="Sizemore C."/>
            <person name="Tallon L.J."/>
            <person name="Sadzewicz L.K."/>
            <person name="Sengamalay N."/>
            <person name="Fraser C.M."/>
            <person name="Hine E."/>
            <person name="Shefchek K.A."/>
            <person name="Das S.P."/>
            <person name="Tettelin H."/>
        </authorList>
    </citation>
    <scope>NUCLEOTIDE SEQUENCE [LARGE SCALE GENOMIC DNA]</scope>
    <source>
        <strain evidence="15">4042</strain>
    </source>
</reference>
<evidence type="ECO:0000256" key="5">
    <source>
        <dbReference type="ARBA" id="ARBA00022801"/>
    </source>
</evidence>
<dbReference type="PANTHER" id="PTHR10359">
    <property type="entry name" value="A/G-SPECIFIC ADENINE GLYCOSYLASE/ENDONUCLEASE III"/>
    <property type="match status" value="1"/>
</dbReference>
<dbReference type="Pfam" id="PF00730">
    <property type="entry name" value="HhH-GPD"/>
    <property type="match status" value="1"/>
</dbReference>
<dbReference type="InterPro" id="IPR000445">
    <property type="entry name" value="HhH_motif"/>
</dbReference>
<dbReference type="InterPro" id="IPR005759">
    <property type="entry name" value="Nth"/>
</dbReference>
<feature type="compositionally biased region" description="Basic and acidic residues" evidence="13">
    <location>
        <begin position="227"/>
        <end position="244"/>
    </location>
</feature>
<proteinExistence type="inferred from homology"/>
<keyword evidence="9 12" id="KW-0234">DNA repair</keyword>
<keyword evidence="15" id="KW-0255">Endonuclease</keyword>